<gene>
    <name evidence="7" type="ORF">J2Z43_001633</name>
</gene>
<evidence type="ECO:0000256" key="3">
    <source>
        <dbReference type="ARBA" id="ARBA00022448"/>
    </source>
</evidence>
<protein>
    <submittedName>
        <fullName evidence="7">Sulfonate transport system substrate-binding protein</fullName>
    </submittedName>
</protein>
<comment type="caution">
    <text evidence="7">The sequence shown here is derived from an EMBL/GenBank/DDBJ whole genome shotgun (WGS) entry which is preliminary data.</text>
</comment>
<evidence type="ECO:0000256" key="2">
    <source>
        <dbReference type="ARBA" id="ARBA00010742"/>
    </source>
</evidence>
<evidence type="ECO:0000256" key="1">
    <source>
        <dbReference type="ARBA" id="ARBA00004418"/>
    </source>
</evidence>
<sequence>MKIKKLLSGITVLALTVAMVGCGKTAEEGKDNNEKTVEYPKEINLTYVKAPLNVPSILQKSDDLFGKEFKDDNIKVNFHEITSGPDQTQALAAGEIDFLHALGGTSALIAASNGVELEILNTYSRSPKGFMIVTNDSSIKSAKDLVGKKVAGPKGTVLHQVLVASLDKEGKTIDDVEFLNMGIPEASTALSDGSVDAALLAGPAALKALNSGSTLVTNGEGLVDGIIVTAVSKEFAEKYPELVERFKKVEKETLDYMNKNSEEVIEKVAKEVDLTVEETKEMYSWYDFNIDITDKDIQSLEETQDFLIKNKMQDKKIDIQKIIYKAK</sequence>
<keyword evidence="4 5" id="KW-0732">Signal</keyword>
<dbReference type="Proteomes" id="UP000767291">
    <property type="component" value="Unassembled WGS sequence"/>
</dbReference>
<dbReference type="NCBIfam" id="TIGR01728">
    <property type="entry name" value="SsuA_fam"/>
    <property type="match status" value="1"/>
</dbReference>
<accession>A0ABS4EBC7</accession>
<dbReference type="InterPro" id="IPR010067">
    <property type="entry name" value="ABC_SsuA_sub-bd"/>
</dbReference>
<dbReference type="InterPro" id="IPR001638">
    <property type="entry name" value="Solute-binding_3/MltF_N"/>
</dbReference>
<dbReference type="InterPro" id="IPR015168">
    <property type="entry name" value="SsuA/THI5"/>
</dbReference>
<dbReference type="SUPFAM" id="SSF53850">
    <property type="entry name" value="Periplasmic binding protein-like II"/>
    <property type="match status" value="1"/>
</dbReference>
<comment type="subcellular location">
    <subcellularLocation>
        <location evidence="1">Periplasm</location>
    </subcellularLocation>
</comment>
<dbReference type="Gene3D" id="3.40.190.10">
    <property type="entry name" value="Periplasmic binding protein-like II"/>
    <property type="match status" value="2"/>
</dbReference>
<dbReference type="PANTHER" id="PTHR30024">
    <property type="entry name" value="ALIPHATIC SULFONATES-BINDING PROTEIN-RELATED"/>
    <property type="match status" value="1"/>
</dbReference>
<feature type="domain" description="Solute-binding protein family 3/N-terminal" evidence="6">
    <location>
        <begin position="42"/>
        <end position="257"/>
    </location>
</feature>
<evidence type="ECO:0000256" key="4">
    <source>
        <dbReference type="ARBA" id="ARBA00022729"/>
    </source>
</evidence>
<proteinExistence type="inferred from homology"/>
<dbReference type="Pfam" id="PF09084">
    <property type="entry name" value="NMT1"/>
    <property type="match status" value="1"/>
</dbReference>
<organism evidence="7 8">
    <name type="scientific">Metaclostridioides mangenotii</name>
    <dbReference type="NCBI Taxonomy" id="1540"/>
    <lineage>
        <taxon>Bacteria</taxon>
        <taxon>Bacillati</taxon>
        <taxon>Bacillota</taxon>
        <taxon>Clostridia</taxon>
        <taxon>Peptostreptococcales</taxon>
        <taxon>Peptostreptococcaceae</taxon>
        <taxon>Metaclostridioides</taxon>
    </lineage>
</organism>
<comment type="similarity">
    <text evidence="2">Belongs to the bacterial solute-binding protein SsuA/TauA family.</text>
</comment>
<evidence type="ECO:0000313" key="7">
    <source>
        <dbReference type="EMBL" id="MBP1855240.1"/>
    </source>
</evidence>
<evidence type="ECO:0000259" key="6">
    <source>
        <dbReference type="SMART" id="SM00062"/>
    </source>
</evidence>
<feature type="signal peptide" evidence="5">
    <location>
        <begin position="1"/>
        <end position="20"/>
    </location>
</feature>
<feature type="chain" id="PRO_5047527626" evidence="5">
    <location>
        <begin position="21"/>
        <end position="327"/>
    </location>
</feature>
<dbReference type="PROSITE" id="PS51257">
    <property type="entry name" value="PROKAR_LIPOPROTEIN"/>
    <property type="match status" value="1"/>
</dbReference>
<reference evidence="7 8" key="1">
    <citation type="submission" date="2021-03" db="EMBL/GenBank/DDBJ databases">
        <title>Genomic Encyclopedia of Type Strains, Phase IV (KMG-IV): sequencing the most valuable type-strain genomes for metagenomic binning, comparative biology and taxonomic classification.</title>
        <authorList>
            <person name="Goeker M."/>
        </authorList>
    </citation>
    <scope>NUCLEOTIDE SEQUENCE [LARGE SCALE GENOMIC DNA]</scope>
    <source>
        <strain evidence="7 8">DSM 1289</strain>
    </source>
</reference>
<dbReference type="SMART" id="SM00062">
    <property type="entry name" value="PBPb"/>
    <property type="match status" value="1"/>
</dbReference>
<name>A0ABS4EBC7_9FIRM</name>
<evidence type="ECO:0000313" key="8">
    <source>
        <dbReference type="Proteomes" id="UP000767291"/>
    </source>
</evidence>
<keyword evidence="8" id="KW-1185">Reference proteome</keyword>
<dbReference type="EMBL" id="JAGGJX010000002">
    <property type="protein sequence ID" value="MBP1855240.1"/>
    <property type="molecule type" value="Genomic_DNA"/>
</dbReference>
<dbReference type="PANTHER" id="PTHR30024:SF47">
    <property type="entry name" value="TAURINE-BINDING PERIPLASMIC PROTEIN"/>
    <property type="match status" value="1"/>
</dbReference>
<dbReference type="CDD" id="cd01008">
    <property type="entry name" value="PBP2_NrtA_SsuA_CpmA_like"/>
    <property type="match status" value="1"/>
</dbReference>
<dbReference type="RefSeq" id="WP_209456688.1">
    <property type="nucleotide sequence ID" value="NZ_BAAACS010000002.1"/>
</dbReference>
<evidence type="ECO:0000256" key="5">
    <source>
        <dbReference type="SAM" id="SignalP"/>
    </source>
</evidence>
<keyword evidence="3" id="KW-0813">Transport</keyword>